<dbReference type="InterPro" id="IPR011951">
    <property type="entry name" value="HAD-SF_hydro_IA_YjjG/PynA"/>
</dbReference>
<dbReference type="InterPro" id="IPR023214">
    <property type="entry name" value="HAD_sf"/>
</dbReference>
<protein>
    <submittedName>
        <fullName evidence="1">Noncanonical pyrimidine nucleotidase, YjjG family</fullName>
    </submittedName>
</protein>
<evidence type="ECO:0000313" key="2">
    <source>
        <dbReference type="Proteomes" id="UP000287101"/>
    </source>
</evidence>
<dbReference type="AlphaFoldDB" id="A0A430A8K1"/>
<dbReference type="NCBIfam" id="TIGR01549">
    <property type="entry name" value="HAD-SF-IA-v1"/>
    <property type="match status" value="1"/>
</dbReference>
<dbReference type="Proteomes" id="UP000287101">
    <property type="component" value="Unassembled WGS sequence"/>
</dbReference>
<dbReference type="GO" id="GO:0008253">
    <property type="term" value="F:5'-nucleotidase activity"/>
    <property type="evidence" value="ECO:0007669"/>
    <property type="project" value="InterPro"/>
</dbReference>
<sequence length="228" mass="26735">MIKTILFDIDDTLLDFKKGQKNALTKMFIDQGIEMTQEVFETYQARNHELWQQFEQGQIEKDRVLSERFTYIFEKYGLVRDGKEMDELFRGYLKEEAILLPQAYETIKALSAQYDLYIVTNGVSVTQYRRLDKSGLRPYFKEVFVSEDTGYQKPMPEFFDYAFERMPNAKRDETIIIGDSLSADIVGGNQYGIKTCWYNPHQLDMTGKSQPDYQIDDLSKLPELIKKS</sequence>
<dbReference type="Gene3D" id="3.40.50.1000">
    <property type="entry name" value="HAD superfamily/HAD-like"/>
    <property type="match status" value="1"/>
</dbReference>
<dbReference type="SFLD" id="SFLDS00003">
    <property type="entry name" value="Haloacid_Dehalogenase"/>
    <property type="match status" value="1"/>
</dbReference>
<keyword evidence="2" id="KW-1185">Reference proteome</keyword>
<dbReference type="NCBIfam" id="TIGR01509">
    <property type="entry name" value="HAD-SF-IA-v3"/>
    <property type="match status" value="1"/>
</dbReference>
<dbReference type="SFLD" id="SFLDG01129">
    <property type="entry name" value="C1.5:_HAD__Beta-PGM__Phosphata"/>
    <property type="match status" value="1"/>
</dbReference>
<dbReference type="NCBIfam" id="TIGR02254">
    <property type="entry name" value="YjjG_YfnB"/>
    <property type="match status" value="1"/>
</dbReference>
<dbReference type="PANTHER" id="PTHR47478:SF1">
    <property type="entry name" value="PYRIMIDINE 5'-NUCLEOTIDASE YJJG"/>
    <property type="match status" value="1"/>
</dbReference>
<dbReference type="Gene3D" id="1.10.150.240">
    <property type="entry name" value="Putative phosphatase, domain 2"/>
    <property type="match status" value="1"/>
</dbReference>
<dbReference type="OrthoDB" id="9802350at2"/>
<dbReference type="SFLD" id="SFLDG01135">
    <property type="entry name" value="C1.5.6:_HAD__Beta-PGM__Phospha"/>
    <property type="match status" value="1"/>
</dbReference>
<dbReference type="RefSeq" id="WP_126831653.1">
    <property type="nucleotide sequence ID" value="NZ_CBCRYB010000001.1"/>
</dbReference>
<gene>
    <name evidence="1" type="ORF">CBF31_06950</name>
</gene>
<dbReference type="InterPro" id="IPR006439">
    <property type="entry name" value="HAD-SF_hydro_IA"/>
</dbReference>
<dbReference type="InterPro" id="IPR023198">
    <property type="entry name" value="PGP-like_dom2"/>
</dbReference>
<comment type="caution">
    <text evidence="1">The sequence shown here is derived from an EMBL/GenBank/DDBJ whole genome shotgun (WGS) entry which is preliminary data.</text>
</comment>
<name>A0A430A8K1_9ENTE</name>
<dbReference type="InterPro" id="IPR052550">
    <property type="entry name" value="Pyrimidine_5'-ntase_YjjG"/>
</dbReference>
<evidence type="ECO:0000313" key="1">
    <source>
        <dbReference type="EMBL" id="RSU03443.1"/>
    </source>
</evidence>
<reference evidence="1 2" key="1">
    <citation type="submission" date="2017-05" db="EMBL/GenBank/DDBJ databases">
        <title>Vagococcus spp. assemblies.</title>
        <authorList>
            <person name="Gulvik C.A."/>
        </authorList>
    </citation>
    <scope>NUCLEOTIDE SEQUENCE [LARGE SCALE GENOMIC DNA]</scope>
    <source>
        <strain evidence="1 2">CCUG 41755</strain>
    </source>
</reference>
<dbReference type="CDD" id="cd04305">
    <property type="entry name" value="HAD_Neu5Ac-Pase_like"/>
    <property type="match status" value="1"/>
</dbReference>
<organism evidence="1 2">
    <name type="scientific">Vagococcus fessus</name>
    <dbReference type="NCBI Taxonomy" id="120370"/>
    <lineage>
        <taxon>Bacteria</taxon>
        <taxon>Bacillati</taxon>
        <taxon>Bacillota</taxon>
        <taxon>Bacilli</taxon>
        <taxon>Lactobacillales</taxon>
        <taxon>Enterococcaceae</taxon>
        <taxon>Vagococcus</taxon>
    </lineage>
</organism>
<proteinExistence type="predicted"/>
<dbReference type="SUPFAM" id="SSF56784">
    <property type="entry name" value="HAD-like"/>
    <property type="match status" value="1"/>
</dbReference>
<dbReference type="EMBL" id="NGJY01000002">
    <property type="protein sequence ID" value="RSU03443.1"/>
    <property type="molecule type" value="Genomic_DNA"/>
</dbReference>
<dbReference type="PANTHER" id="PTHR47478">
    <property type="match status" value="1"/>
</dbReference>
<accession>A0A430A8K1</accession>
<dbReference type="Pfam" id="PF00702">
    <property type="entry name" value="Hydrolase"/>
    <property type="match status" value="1"/>
</dbReference>
<dbReference type="PRINTS" id="PR00413">
    <property type="entry name" value="HADHALOGNASE"/>
</dbReference>
<dbReference type="InterPro" id="IPR036412">
    <property type="entry name" value="HAD-like_sf"/>
</dbReference>